<dbReference type="EMBL" id="LIAE01006464">
    <property type="protein sequence ID" value="PAV89248.1"/>
    <property type="molecule type" value="Genomic_DNA"/>
</dbReference>
<feature type="region of interest" description="Disordered" evidence="4">
    <location>
        <begin position="254"/>
        <end position="300"/>
    </location>
</feature>
<dbReference type="OrthoDB" id="5873682at2759"/>
<proteinExistence type="predicted"/>
<dbReference type="AlphaFoldDB" id="A0A2A2LSV9"/>
<evidence type="ECO:0000256" key="3">
    <source>
        <dbReference type="ARBA" id="ARBA00023157"/>
    </source>
</evidence>
<dbReference type="Pfam" id="PF01484">
    <property type="entry name" value="Col_cuticle_N"/>
    <property type="match status" value="1"/>
</dbReference>
<evidence type="ECO:0000256" key="4">
    <source>
        <dbReference type="SAM" id="MobiDB-lite"/>
    </source>
</evidence>
<gene>
    <name evidence="7" type="ORF">WR25_08972</name>
</gene>
<feature type="compositionally biased region" description="Polar residues" evidence="4">
    <location>
        <begin position="254"/>
        <end position="281"/>
    </location>
</feature>
<evidence type="ECO:0000259" key="6">
    <source>
        <dbReference type="SMART" id="SM01088"/>
    </source>
</evidence>
<organism evidence="7 8">
    <name type="scientific">Diploscapter pachys</name>
    <dbReference type="NCBI Taxonomy" id="2018661"/>
    <lineage>
        <taxon>Eukaryota</taxon>
        <taxon>Metazoa</taxon>
        <taxon>Ecdysozoa</taxon>
        <taxon>Nematoda</taxon>
        <taxon>Chromadorea</taxon>
        <taxon>Rhabditida</taxon>
        <taxon>Rhabditina</taxon>
        <taxon>Rhabditomorpha</taxon>
        <taxon>Rhabditoidea</taxon>
        <taxon>Rhabditidae</taxon>
        <taxon>Diploscapter</taxon>
    </lineage>
</organism>
<reference evidence="7 8" key="1">
    <citation type="journal article" date="2017" name="Curr. Biol.">
        <title>Genome architecture and evolution of a unichromosomal asexual nematode.</title>
        <authorList>
            <person name="Fradin H."/>
            <person name="Zegar C."/>
            <person name="Gutwein M."/>
            <person name="Lucas J."/>
            <person name="Kovtun M."/>
            <person name="Corcoran D."/>
            <person name="Baugh L.R."/>
            <person name="Kiontke K."/>
            <person name="Gunsalus K."/>
            <person name="Fitch D.H."/>
            <person name="Piano F."/>
        </authorList>
    </citation>
    <scope>NUCLEOTIDE SEQUENCE [LARGE SCALE GENOMIC DNA]</scope>
    <source>
        <strain evidence="7">PF1309</strain>
    </source>
</reference>
<feature type="domain" description="Nematode cuticle collagen N-terminal" evidence="6">
    <location>
        <begin position="5"/>
        <end position="57"/>
    </location>
</feature>
<keyword evidence="2" id="KW-0677">Repeat</keyword>
<dbReference type="Proteomes" id="UP000218231">
    <property type="component" value="Unassembled WGS sequence"/>
</dbReference>
<evidence type="ECO:0000256" key="2">
    <source>
        <dbReference type="ARBA" id="ARBA00022737"/>
    </source>
</evidence>
<dbReference type="SMART" id="SM01088">
    <property type="entry name" value="Col_cuticle_N"/>
    <property type="match status" value="1"/>
</dbReference>
<sequence length="300" mass="33159">MSAHTAAFVAVGCSLGALVIVSLYLPAMWSKINFITEDLEKDMLEFRGLHNEVYSRLRYGSNSLANGNAIPIPRKRRQTTPPGECVCDAQNACPSGEKGPPGKPGQDGKAHLACKATSLPFPWIIRITVAPALLAQARMDCKARQVEKDWTATLDPKDLQEFQEIMVALAKLDLKETRDTMESEELVEFQDHQEKEESPDPLDLWDILEKTANLDWTERSVNPDPMANKANLDNLDLMESEVTMARYCHCPQRTQTYSGSAPVQDHATGSYTSGKAYDTQQPPAPSPPVEEAPISGYGRL</sequence>
<dbReference type="STRING" id="2018661.A0A2A2LSV9"/>
<evidence type="ECO:0000313" key="8">
    <source>
        <dbReference type="Proteomes" id="UP000218231"/>
    </source>
</evidence>
<dbReference type="GO" id="GO:0042302">
    <property type="term" value="F:structural constituent of cuticle"/>
    <property type="evidence" value="ECO:0007669"/>
    <property type="project" value="InterPro"/>
</dbReference>
<feature type="transmembrane region" description="Helical" evidence="5">
    <location>
        <begin position="6"/>
        <end position="25"/>
    </location>
</feature>
<keyword evidence="8" id="KW-1185">Reference proteome</keyword>
<comment type="subunit">
    <text evidence="1">Collagen polypeptide chains are complexed within the cuticle by disulfide bonds and other types of covalent cross-links.</text>
</comment>
<keyword evidence="5" id="KW-1133">Transmembrane helix</keyword>
<evidence type="ECO:0000256" key="1">
    <source>
        <dbReference type="ARBA" id="ARBA00011518"/>
    </source>
</evidence>
<evidence type="ECO:0000313" key="7">
    <source>
        <dbReference type="EMBL" id="PAV89248.1"/>
    </source>
</evidence>
<keyword evidence="5" id="KW-0472">Membrane</keyword>
<keyword evidence="3" id="KW-1015">Disulfide bond</keyword>
<keyword evidence="5" id="KW-0812">Transmembrane</keyword>
<accession>A0A2A2LSV9</accession>
<comment type="caution">
    <text evidence="7">The sequence shown here is derived from an EMBL/GenBank/DDBJ whole genome shotgun (WGS) entry which is preliminary data.</text>
</comment>
<dbReference type="InterPro" id="IPR002486">
    <property type="entry name" value="Col_cuticle_N"/>
</dbReference>
<name>A0A2A2LSV9_9BILA</name>
<evidence type="ECO:0000256" key="5">
    <source>
        <dbReference type="SAM" id="Phobius"/>
    </source>
</evidence>
<protein>
    <recommendedName>
        <fullName evidence="6">Nematode cuticle collagen N-terminal domain-containing protein</fullName>
    </recommendedName>
</protein>